<sequence length="57" mass="6895">MPSGFFFLFPNCNRIYRFFHLRFDILFAINYCFFSSYQSLGYMQNCESQRYMSSSGN</sequence>
<reference evidence="1" key="1">
    <citation type="submission" date="2021-01" db="EMBL/GenBank/DDBJ databases">
        <authorList>
            <consortium name="Genoscope - CEA"/>
            <person name="William W."/>
        </authorList>
    </citation>
    <scope>NUCLEOTIDE SEQUENCE</scope>
</reference>
<accession>A0A816L466</accession>
<gene>
    <name evidence="1" type="ORF">DARMORV10_C05P39850.1</name>
</gene>
<dbReference type="EMBL" id="HG994369">
    <property type="protein sequence ID" value="CAF1930926.1"/>
    <property type="molecule type" value="Genomic_DNA"/>
</dbReference>
<organism evidence="1">
    <name type="scientific">Brassica napus</name>
    <name type="common">Rape</name>
    <dbReference type="NCBI Taxonomy" id="3708"/>
    <lineage>
        <taxon>Eukaryota</taxon>
        <taxon>Viridiplantae</taxon>
        <taxon>Streptophyta</taxon>
        <taxon>Embryophyta</taxon>
        <taxon>Tracheophyta</taxon>
        <taxon>Spermatophyta</taxon>
        <taxon>Magnoliopsida</taxon>
        <taxon>eudicotyledons</taxon>
        <taxon>Gunneridae</taxon>
        <taxon>Pentapetalae</taxon>
        <taxon>rosids</taxon>
        <taxon>malvids</taxon>
        <taxon>Brassicales</taxon>
        <taxon>Brassicaceae</taxon>
        <taxon>Brassiceae</taxon>
        <taxon>Brassica</taxon>
    </lineage>
</organism>
<proteinExistence type="predicted"/>
<dbReference type="AlphaFoldDB" id="A0A816L466"/>
<protein>
    <submittedName>
        <fullName evidence="1">(rape) hypothetical protein</fullName>
    </submittedName>
</protein>
<evidence type="ECO:0000313" key="1">
    <source>
        <dbReference type="EMBL" id="CAF1930926.1"/>
    </source>
</evidence>
<dbReference type="Proteomes" id="UP001295469">
    <property type="component" value="Chromosome C05"/>
</dbReference>
<name>A0A816L466_BRANA</name>